<dbReference type="GO" id="GO:0032259">
    <property type="term" value="P:methylation"/>
    <property type="evidence" value="ECO:0007669"/>
    <property type="project" value="UniProtKB-KW"/>
</dbReference>
<name>A0A3M9XTX3_9HYPH</name>
<dbReference type="CDD" id="cd08898">
    <property type="entry name" value="SRPBCC_CalC_Aha1-like_5"/>
    <property type="match status" value="1"/>
</dbReference>
<accession>A0A3M9XTX3</accession>
<dbReference type="Pfam" id="PF08327">
    <property type="entry name" value="AHSA1"/>
    <property type="match status" value="1"/>
</dbReference>
<gene>
    <name evidence="3" type="ORF">D1O30_02955</name>
</gene>
<comment type="caution">
    <text evidence="3">The sequence shown here is derived from an EMBL/GenBank/DDBJ whole genome shotgun (WGS) entry which is preliminary data.</text>
</comment>
<evidence type="ECO:0000259" key="2">
    <source>
        <dbReference type="Pfam" id="PF08327"/>
    </source>
</evidence>
<organism evidence="3 4">
    <name type="scientific">Methylocystis hirsuta</name>
    <dbReference type="NCBI Taxonomy" id="369798"/>
    <lineage>
        <taxon>Bacteria</taxon>
        <taxon>Pseudomonadati</taxon>
        <taxon>Pseudomonadota</taxon>
        <taxon>Alphaproteobacteria</taxon>
        <taxon>Hyphomicrobiales</taxon>
        <taxon>Methylocystaceae</taxon>
        <taxon>Methylocystis</taxon>
    </lineage>
</organism>
<feature type="domain" description="Activator of Hsp90 ATPase homologue 1/2-like C-terminal" evidence="2">
    <location>
        <begin position="12"/>
        <end position="147"/>
    </location>
</feature>
<dbReference type="SUPFAM" id="SSF55961">
    <property type="entry name" value="Bet v1-like"/>
    <property type="match status" value="1"/>
</dbReference>
<reference evidence="3 4" key="1">
    <citation type="submission" date="2018-08" db="EMBL/GenBank/DDBJ databases">
        <title>Genome sequence of Methylocystis hirsuta CSC1, a methanotroph able to accumulate PHAs.</title>
        <authorList>
            <person name="Bordel S."/>
            <person name="Rodriguez E."/>
            <person name="Gancedo J."/>
            <person name="Munoz R."/>
        </authorList>
    </citation>
    <scope>NUCLEOTIDE SEQUENCE [LARGE SCALE GENOMIC DNA]</scope>
    <source>
        <strain evidence="3 4">CSC1</strain>
    </source>
</reference>
<proteinExistence type="inferred from homology"/>
<evidence type="ECO:0000256" key="1">
    <source>
        <dbReference type="ARBA" id="ARBA00006817"/>
    </source>
</evidence>
<dbReference type="EMBL" id="QWDD01000001">
    <property type="protein sequence ID" value="RNJ51474.1"/>
    <property type="molecule type" value="Genomic_DNA"/>
</dbReference>
<dbReference type="AlphaFoldDB" id="A0A3M9XTX3"/>
<evidence type="ECO:0000313" key="4">
    <source>
        <dbReference type="Proteomes" id="UP000268623"/>
    </source>
</evidence>
<sequence length="150" mass="17262">MYDRIEKHVELKATVSRVWRALTNHNEFGAWFRARLDGPFEIGKATRGPSTYPGYEHVRFEIVVTRLEPERLFAFTWGPYAVDPKDDSAKDPPTTVEFTLEAIVGGTRLRLVESGYDKFPGDRRLTVLRENEDGWNIQLDSIARYVENAS</sequence>
<dbReference type="InterPro" id="IPR013538">
    <property type="entry name" value="ASHA1/2-like_C"/>
</dbReference>
<evidence type="ECO:0000313" key="3">
    <source>
        <dbReference type="EMBL" id="RNJ51474.1"/>
    </source>
</evidence>
<keyword evidence="4" id="KW-1185">Reference proteome</keyword>
<keyword evidence="3" id="KW-0808">Transferase</keyword>
<dbReference type="InterPro" id="IPR023393">
    <property type="entry name" value="START-like_dom_sf"/>
</dbReference>
<comment type="similarity">
    <text evidence="1">Belongs to the AHA1 family.</text>
</comment>
<dbReference type="OrthoDB" id="9800600at2"/>
<dbReference type="Proteomes" id="UP000268623">
    <property type="component" value="Unassembled WGS sequence"/>
</dbReference>
<dbReference type="Gene3D" id="3.30.530.20">
    <property type="match status" value="1"/>
</dbReference>
<protein>
    <submittedName>
        <fullName evidence="3">Vanillate O-demethylase oxidoreductase VanB</fullName>
    </submittedName>
</protein>
<dbReference type="GO" id="GO:0008168">
    <property type="term" value="F:methyltransferase activity"/>
    <property type="evidence" value="ECO:0007669"/>
    <property type="project" value="UniProtKB-KW"/>
</dbReference>
<keyword evidence="3" id="KW-0489">Methyltransferase</keyword>